<protein>
    <submittedName>
        <fullName evidence="2">Alpha/beta hydrolase</fullName>
    </submittedName>
</protein>
<keyword evidence="3" id="KW-1185">Reference proteome</keyword>
<feature type="domain" description="AB hydrolase-1" evidence="1">
    <location>
        <begin position="27"/>
        <end position="131"/>
    </location>
</feature>
<dbReference type="InterPro" id="IPR029058">
    <property type="entry name" value="AB_hydrolase_fold"/>
</dbReference>
<accession>A0A0C1L700</accession>
<dbReference type="SUPFAM" id="SSF53474">
    <property type="entry name" value="alpha/beta-Hydrolases"/>
    <property type="match status" value="1"/>
</dbReference>
<dbReference type="STRING" id="1349421.OI18_03325"/>
<dbReference type="Pfam" id="PF00561">
    <property type="entry name" value="Abhydrolase_1"/>
    <property type="match status" value="1"/>
</dbReference>
<dbReference type="Gene3D" id="3.40.50.1820">
    <property type="entry name" value="alpha/beta hydrolase"/>
    <property type="match status" value="1"/>
</dbReference>
<reference evidence="2 3" key="1">
    <citation type="submission" date="2014-11" db="EMBL/GenBank/DDBJ databases">
        <title>Genome sequence of Flavihumibacter solisilvae 3-3.</title>
        <authorList>
            <person name="Zhou G."/>
            <person name="Li M."/>
            <person name="Wang G."/>
        </authorList>
    </citation>
    <scope>NUCLEOTIDE SEQUENCE [LARGE SCALE GENOMIC DNA]</scope>
    <source>
        <strain evidence="2 3">3-3</strain>
    </source>
</reference>
<dbReference type="PANTHER" id="PTHR43689">
    <property type="entry name" value="HYDROLASE"/>
    <property type="match status" value="1"/>
</dbReference>
<comment type="caution">
    <text evidence="2">The sequence shown here is derived from an EMBL/GenBank/DDBJ whole genome shotgun (WGS) entry which is preliminary data.</text>
</comment>
<dbReference type="GO" id="GO:0016787">
    <property type="term" value="F:hydrolase activity"/>
    <property type="evidence" value="ECO:0007669"/>
    <property type="project" value="UniProtKB-KW"/>
</dbReference>
<organism evidence="2 3">
    <name type="scientific">Flavihumibacter solisilvae</name>
    <dbReference type="NCBI Taxonomy" id="1349421"/>
    <lineage>
        <taxon>Bacteria</taxon>
        <taxon>Pseudomonadati</taxon>
        <taxon>Bacteroidota</taxon>
        <taxon>Chitinophagia</taxon>
        <taxon>Chitinophagales</taxon>
        <taxon>Chitinophagaceae</taxon>
        <taxon>Flavihumibacter</taxon>
    </lineage>
</organism>
<dbReference type="PRINTS" id="PR00111">
    <property type="entry name" value="ABHYDROLASE"/>
</dbReference>
<evidence type="ECO:0000313" key="3">
    <source>
        <dbReference type="Proteomes" id="UP000031408"/>
    </source>
</evidence>
<sequence length="257" mass="28476">MRNLDSLVDVNGDRLYIRFVEKDQAQPTIVFLHDSLGCVALWRDFPFMLAEATNCNLLVYDRKGYGSSDPFSPIKRTNKYLEDEADTLNSLLAQLEISSAILFGHSDGGSIALIAAAKYPERVKALVSEAAHIFVQQETLDGIEAAVKSYEETDLESRLAKYHGEKTDAIFHAWTDTWLSEAFRSWDITGFLPGVVCPALIIQGDKDEFGTLQQVEGIARRVGGRAEVVIMPGIGHTPHKEASAETAELVQRFITTL</sequence>
<dbReference type="Proteomes" id="UP000031408">
    <property type="component" value="Unassembled WGS sequence"/>
</dbReference>
<evidence type="ECO:0000259" key="1">
    <source>
        <dbReference type="Pfam" id="PF00561"/>
    </source>
</evidence>
<name>A0A0C1L700_9BACT</name>
<dbReference type="OrthoDB" id="135231at2"/>
<dbReference type="RefSeq" id="WP_039137232.1">
    <property type="nucleotide sequence ID" value="NZ_JSVC01000003.1"/>
</dbReference>
<proteinExistence type="predicted"/>
<dbReference type="InterPro" id="IPR000073">
    <property type="entry name" value="AB_hydrolase_1"/>
</dbReference>
<keyword evidence="2" id="KW-0378">Hydrolase</keyword>
<dbReference type="EMBL" id="JSVC01000003">
    <property type="protein sequence ID" value="KIC95927.1"/>
    <property type="molecule type" value="Genomic_DNA"/>
</dbReference>
<dbReference type="PANTHER" id="PTHR43689:SF8">
    <property type="entry name" value="ALPHA_BETA-HYDROLASES SUPERFAMILY PROTEIN"/>
    <property type="match status" value="1"/>
</dbReference>
<gene>
    <name evidence="2" type="ORF">OI18_03325</name>
</gene>
<evidence type="ECO:0000313" key="2">
    <source>
        <dbReference type="EMBL" id="KIC95927.1"/>
    </source>
</evidence>
<dbReference type="AlphaFoldDB" id="A0A0C1L700"/>